<keyword evidence="2" id="KW-1185">Reference proteome</keyword>
<accession>A0A3N1CRL7</accession>
<gene>
    <name evidence="1" type="ORF">EDD29_0838</name>
</gene>
<name>A0A3N1CRL7_9ACTN</name>
<evidence type="ECO:0000313" key="2">
    <source>
        <dbReference type="Proteomes" id="UP000272400"/>
    </source>
</evidence>
<dbReference type="AlphaFoldDB" id="A0A3N1CRL7"/>
<evidence type="ECO:0000313" key="1">
    <source>
        <dbReference type="EMBL" id="ROO83338.1"/>
    </source>
</evidence>
<comment type="caution">
    <text evidence="1">The sequence shown here is derived from an EMBL/GenBank/DDBJ whole genome shotgun (WGS) entry which is preliminary data.</text>
</comment>
<dbReference type="Proteomes" id="UP000272400">
    <property type="component" value="Unassembled WGS sequence"/>
</dbReference>
<dbReference type="OrthoDB" id="3502217at2"/>
<proteinExistence type="predicted"/>
<protein>
    <submittedName>
        <fullName evidence="1">Uncharacterized protein</fullName>
    </submittedName>
</protein>
<sequence length="455" mass="48613">MPDEDLGKALVGSLAEVFGTRRLVVVEMTGAQVSVWKVKRDDAGVPRMRSASFAAESAPDRSAAMVRGLLGRLGVGPADTVLVVARPGGPVPDPGLRVGAVHTMESAAPVREALRTAIADEPLTQMYELVTLRATPRGRLEFGAVPLFPMGTQRGATVRVAVRFTAREETGTTLAVVASSPRERRFRPVVLVRAHTAPAARELRVDLDGPGKVGFPDVPGRIVPESRPWPELVDGLQGRTAPRPAGRTGHLVCAVEAGVPGSGAQVMAERIALLRSLAQTCPPGMRLSLLAYGPHAFQRAADDSVPELLCWAEPVPVFLDRLTDLANRPAATEGYPLAARLECALALVAARLEDGAEETALLAVGSRPAFPPRVHPSQILPCPKRHDWQRLAADLRRRGVRIAAVRDGHDAADFWRTFAPDALFDAAARDQDGVAEALRLPGPGEEYAFPLSETE</sequence>
<dbReference type="RefSeq" id="WP_123662431.1">
    <property type="nucleotide sequence ID" value="NZ_RJKE01000001.1"/>
</dbReference>
<dbReference type="EMBL" id="RJKE01000001">
    <property type="protein sequence ID" value="ROO83338.1"/>
    <property type="molecule type" value="Genomic_DNA"/>
</dbReference>
<reference evidence="1 2" key="1">
    <citation type="submission" date="2018-11" db="EMBL/GenBank/DDBJ databases">
        <title>Sequencing the genomes of 1000 actinobacteria strains.</title>
        <authorList>
            <person name="Klenk H.-P."/>
        </authorList>
    </citation>
    <scope>NUCLEOTIDE SEQUENCE [LARGE SCALE GENOMIC DNA]</scope>
    <source>
        <strain evidence="1 2">DSM 44254</strain>
    </source>
</reference>
<organism evidence="1 2">
    <name type="scientific">Actinocorallia herbida</name>
    <dbReference type="NCBI Taxonomy" id="58109"/>
    <lineage>
        <taxon>Bacteria</taxon>
        <taxon>Bacillati</taxon>
        <taxon>Actinomycetota</taxon>
        <taxon>Actinomycetes</taxon>
        <taxon>Streptosporangiales</taxon>
        <taxon>Thermomonosporaceae</taxon>
        <taxon>Actinocorallia</taxon>
    </lineage>
</organism>